<dbReference type="InterPro" id="IPR008422">
    <property type="entry name" value="KN_HD"/>
</dbReference>
<dbReference type="InterPro" id="IPR001356">
    <property type="entry name" value="HD"/>
</dbReference>
<dbReference type="Proteomes" id="UP001208570">
    <property type="component" value="Unassembled WGS sequence"/>
</dbReference>
<dbReference type="SUPFAM" id="SSF46689">
    <property type="entry name" value="Homeodomain-like"/>
    <property type="match status" value="1"/>
</dbReference>
<dbReference type="EMBL" id="JAODUP010000008">
    <property type="protein sequence ID" value="KAK2169620.1"/>
    <property type="molecule type" value="Genomic_DNA"/>
</dbReference>
<dbReference type="Pfam" id="PF05920">
    <property type="entry name" value="Homeobox_KN"/>
    <property type="match status" value="1"/>
</dbReference>
<proteinExistence type="predicted"/>
<dbReference type="PANTHER" id="PTHR11850">
    <property type="entry name" value="HOMEOBOX PROTEIN TRANSCRIPTION FACTORS"/>
    <property type="match status" value="1"/>
</dbReference>
<evidence type="ECO:0000259" key="6">
    <source>
        <dbReference type="PROSITE" id="PS50071"/>
    </source>
</evidence>
<evidence type="ECO:0000256" key="3">
    <source>
        <dbReference type="ARBA" id="ARBA00023242"/>
    </source>
</evidence>
<gene>
    <name evidence="7" type="ORF">LSH36_8g03032</name>
</gene>
<organism evidence="7 8">
    <name type="scientific">Paralvinella palmiformis</name>
    <dbReference type="NCBI Taxonomy" id="53620"/>
    <lineage>
        <taxon>Eukaryota</taxon>
        <taxon>Metazoa</taxon>
        <taxon>Spiralia</taxon>
        <taxon>Lophotrochozoa</taxon>
        <taxon>Annelida</taxon>
        <taxon>Polychaeta</taxon>
        <taxon>Sedentaria</taxon>
        <taxon>Canalipalpata</taxon>
        <taxon>Terebellida</taxon>
        <taxon>Terebelliformia</taxon>
        <taxon>Alvinellidae</taxon>
        <taxon>Paralvinella</taxon>
    </lineage>
</organism>
<dbReference type="SMART" id="SM00389">
    <property type="entry name" value="HOX"/>
    <property type="match status" value="1"/>
</dbReference>
<feature type="domain" description="Homeobox" evidence="6">
    <location>
        <begin position="77"/>
        <end position="140"/>
    </location>
</feature>
<name>A0AAD9KF44_9ANNE</name>
<protein>
    <recommendedName>
        <fullName evidence="6">Homeobox domain-containing protein</fullName>
    </recommendedName>
</protein>
<accession>A0AAD9KF44</accession>
<comment type="subcellular location">
    <subcellularLocation>
        <location evidence="4">Nucleus</location>
    </subcellularLocation>
</comment>
<reference evidence="7" key="1">
    <citation type="journal article" date="2023" name="Mol. Biol. Evol.">
        <title>Third-Generation Sequencing Reveals the Adaptive Role of the Epigenome in Three Deep-Sea Polychaetes.</title>
        <authorList>
            <person name="Perez M."/>
            <person name="Aroh O."/>
            <person name="Sun Y."/>
            <person name="Lan Y."/>
            <person name="Juniper S.K."/>
            <person name="Young C.R."/>
            <person name="Angers B."/>
            <person name="Qian P.Y."/>
        </authorList>
    </citation>
    <scope>NUCLEOTIDE SEQUENCE</scope>
    <source>
        <strain evidence="7">P08H-3</strain>
    </source>
</reference>
<evidence type="ECO:0000256" key="4">
    <source>
        <dbReference type="PROSITE-ProRule" id="PRU00108"/>
    </source>
</evidence>
<evidence type="ECO:0000313" key="8">
    <source>
        <dbReference type="Proteomes" id="UP001208570"/>
    </source>
</evidence>
<keyword evidence="3 4" id="KW-0539">Nucleus</keyword>
<dbReference type="PROSITE" id="PS50071">
    <property type="entry name" value="HOMEOBOX_2"/>
    <property type="match status" value="1"/>
</dbReference>
<comment type="caution">
    <text evidence="7">The sequence shown here is derived from an EMBL/GenBank/DDBJ whole genome shotgun (WGS) entry which is preliminary data.</text>
</comment>
<dbReference type="AlphaFoldDB" id="A0AAD9KF44"/>
<keyword evidence="8" id="KW-1185">Reference proteome</keyword>
<dbReference type="InterPro" id="IPR009057">
    <property type="entry name" value="Homeodomain-like_sf"/>
</dbReference>
<evidence type="ECO:0000256" key="1">
    <source>
        <dbReference type="ARBA" id="ARBA00023125"/>
    </source>
</evidence>
<dbReference type="Gene3D" id="1.10.10.60">
    <property type="entry name" value="Homeodomain-like"/>
    <property type="match status" value="1"/>
</dbReference>
<keyword evidence="2 4" id="KW-0371">Homeobox</keyword>
<evidence type="ECO:0000256" key="2">
    <source>
        <dbReference type="ARBA" id="ARBA00023155"/>
    </source>
</evidence>
<dbReference type="GO" id="GO:0006355">
    <property type="term" value="P:regulation of DNA-templated transcription"/>
    <property type="evidence" value="ECO:0007669"/>
    <property type="project" value="InterPro"/>
</dbReference>
<dbReference type="GO" id="GO:0005634">
    <property type="term" value="C:nucleus"/>
    <property type="evidence" value="ECO:0007669"/>
    <property type="project" value="UniProtKB-SubCell"/>
</dbReference>
<evidence type="ECO:0000313" key="7">
    <source>
        <dbReference type="EMBL" id="KAK2169620.1"/>
    </source>
</evidence>
<dbReference type="GO" id="GO:0003677">
    <property type="term" value="F:DNA binding"/>
    <property type="evidence" value="ECO:0007669"/>
    <property type="project" value="UniProtKB-UniRule"/>
</dbReference>
<feature type="compositionally biased region" description="Basic residues" evidence="5">
    <location>
        <begin position="73"/>
        <end position="83"/>
    </location>
</feature>
<keyword evidence="1 4" id="KW-0238">DNA-binding</keyword>
<dbReference type="InterPro" id="IPR050224">
    <property type="entry name" value="TALE_homeobox"/>
</dbReference>
<feature type="region of interest" description="Disordered" evidence="5">
    <location>
        <begin position="159"/>
        <end position="186"/>
    </location>
</feature>
<dbReference type="CDD" id="cd00086">
    <property type="entry name" value="homeodomain"/>
    <property type="match status" value="1"/>
</dbReference>
<sequence>MKPSHIVRPWEDCTEKGTTITANGISPAEEKERILDSTSFDKNKRMNRNTNNHNNSLLKKTGTSIYEKDTSSRRKQTSSKQNKRYLSPVALDMMESWYEQHFQHPYPSDDVVCYIVRHGKVTPAQVKKWMANKRVRSCNTLSFNGTIHPKRLNRLRKELAASRSQRSTTDDSHSARSLISRPQPIRMTPYPSPYTMPLHTSYMMNYNYLHTQAGGAQPYLWPHVISNGVPTRVISVT</sequence>
<feature type="DNA-binding region" description="Homeobox" evidence="4">
    <location>
        <begin position="79"/>
        <end position="141"/>
    </location>
</feature>
<feature type="compositionally biased region" description="Low complexity" evidence="5">
    <location>
        <begin position="48"/>
        <end position="61"/>
    </location>
</feature>
<feature type="region of interest" description="Disordered" evidence="5">
    <location>
        <begin position="37"/>
        <end position="84"/>
    </location>
</feature>
<evidence type="ECO:0000256" key="5">
    <source>
        <dbReference type="SAM" id="MobiDB-lite"/>
    </source>
</evidence>